<proteinExistence type="predicted"/>
<accession>A0AAQ3RUP6</accession>
<sequence>MVISDEWSSYKEDNVDRAQFMKTKVDYTLTFTSPVYDVLKKTNMNIVSPNLVYEMWDSMIKNVRKMGFTHGQPNGINRIGQVIVVTRCMTERLRVDGRTVRGEGLCPQPGRLCSQLIPYKKEPNNNNLFFFVITATCYRWCYFFPPLANDDTTAYHRHSPPLAISL</sequence>
<gene>
    <name evidence="1" type="ORF">V8G54_018402</name>
</gene>
<dbReference type="Proteomes" id="UP001374535">
    <property type="component" value="Chromosome 6"/>
</dbReference>
<dbReference type="EMBL" id="CP144695">
    <property type="protein sequence ID" value="WVZ05056.1"/>
    <property type="molecule type" value="Genomic_DNA"/>
</dbReference>
<keyword evidence="2" id="KW-1185">Reference proteome</keyword>
<name>A0AAQ3RUP6_VIGMU</name>
<protein>
    <submittedName>
        <fullName evidence="1">Uncharacterized protein</fullName>
    </submittedName>
</protein>
<organism evidence="1 2">
    <name type="scientific">Vigna mungo</name>
    <name type="common">Black gram</name>
    <name type="synonym">Phaseolus mungo</name>
    <dbReference type="NCBI Taxonomy" id="3915"/>
    <lineage>
        <taxon>Eukaryota</taxon>
        <taxon>Viridiplantae</taxon>
        <taxon>Streptophyta</taxon>
        <taxon>Embryophyta</taxon>
        <taxon>Tracheophyta</taxon>
        <taxon>Spermatophyta</taxon>
        <taxon>Magnoliopsida</taxon>
        <taxon>eudicotyledons</taxon>
        <taxon>Gunneridae</taxon>
        <taxon>Pentapetalae</taxon>
        <taxon>rosids</taxon>
        <taxon>fabids</taxon>
        <taxon>Fabales</taxon>
        <taxon>Fabaceae</taxon>
        <taxon>Papilionoideae</taxon>
        <taxon>50 kb inversion clade</taxon>
        <taxon>NPAAA clade</taxon>
        <taxon>indigoferoid/millettioid clade</taxon>
        <taxon>Phaseoleae</taxon>
        <taxon>Vigna</taxon>
    </lineage>
</organism>
<evidence type="ECO:0000313" key="1">
    <source>
        <dbReference type="EMBL" id="WVZ05056.1"/>
    </source>
</evidence>
<dbReference type="AlphaFoldDB" id="A0AAQ3RUP6"/>
<evidence type="ECO:0000313" key="2">
    <source>
        <dbReference type="Proteomes" id="UP001374535"/>
    </source>
</evidence>
<reference evidence="1 2" key="1">
    <citation type="journal article" date="2023" name="Life. Sci Alliance">
        <title>Evolutionary insights into 3D genome organization and epigenetic landscape of Vigna mungo.</title>
        <authorList>
            <person name="Junaid A."/>
            <person name="Singh B."/>
            <person name="Bhatia S."/>
        </authorList>
    </citation>
    <scope>NUCLEOTIDE SEQUENCE [LARGE SCALE GENOMIC DNA]</scope>
    <source>
        <strain evidence="1">Urdbean</strain>
    </source>
</reference>